<accession>A0A974I5S5</accession>
<sequence length="82" mass="9273">MGQLSTMLHPWPITIHRQSDAAPDNWTRYLCELVAMPEYEVLFGRSSRSFSQAEESCVSSLFPSGFSLLFSSQEPRIFAISV</sequence>
<dbReference type="Proteomes" id="UP000694892">
    <property type="component" value="Chromosome 1L"/>
</dbReference>
<dbReference type="AlphaFoldDB" id="A0A974I5S5"/>
<evidence type="ECO:0000313" key="1">
    <source>
        <dbReference type="EMBL" id="OCU02426.1"/>
    </source>
</evidence>
<gene>
    <name evidence="1" type="ORF">XELAEV_18008189mg</name>
</gene>
<dbReference type="EMBL" id="CM004466">
    <property type="protein sequence ID" value="OCU02426.1"/>
    <property type="molecule type" value="Genomic_DNA"/>
</dbReference>
<organism evidence="1 2">
    <name type="scientific">Xenopus laevis</name>
    <name type="common">African clawed frog</name>
    <dbReference type="NCBI Taxonomy" id="8355"/>
    <lineage>
        <taxon>Eukaryota</taxon>
        <taxon>Metazoa</taxon>
        <taxon>Chordata</taxon>
        <taxon>Craniata</taxon>
        <taxon>Vertebrata</taxon>
        <taxon>Euteleostomi</taxon>
        <taxon>Amphibia</taxon>
        <taxon>Batrachia</taxon>
        <taxon>Anura</taxon>
        <taxon>Pipoidea</taxon>
        <taxon>Pipidae</taxon>
        <taxon>Xenopodinae</taxon>
        <taxon>Xenopus</taxon>
        <taxon>Xenopus</taxon>
    </lineage>
</organism>
<evidence type="ECO:0000313" key="2">
    <source>
        <dbReference type="Proteomes" id="UP000694892"/>
    </source>
</evidence>
<reference evidence="2" key="1">
    <citation type="journal article" date="2016" name="Nature">
        <title>Genome evolution in the allotetraploid frog Xenopus laevis.</title>
        <authorList>
            <person name="Session A.M."/>
            <person name="Uno Y."/>
            <person name="Kwon T."/>
            <person name="Chapman J.A."/>
            <person name="Toyoda A."/>
            <person name="Takahashi S."/>
            <person name="Fukui A."/>
            <person name="Hikosaka A."/>
            <person name="Suzuki A."/>
            <person name="Kondo M."/>
            <person name="van Heeringen S.J."/>
            <person name="Quigley I."/>
            <person name="Heinz S."/>
            <person name="Ogino H."/>
            <person name="Ochi H."/>
            <person name="Hellsten U."/>
            <person name="Lyons J.B."/>
            <person name="Simakov O."/>
            <person name="Putnam N."/>
            <person name="Stites J."/>
            <person name="Kuroki Y."/>
            <person name="Tanaka T."/>
            <person name="Michiue T."/>
            <person name="Watanabe M."/>
            <person name="Bogdanovic O."/>
            <person name="Lister R."/>
            <person name="Georgiou G."/>
            <person name="Paranjpe S.S."/>
            <person name="van Kruijsbergen I."/>
            <person name="Shu S."/>
            <person name="Carlson J."/>
            <person name="Kinoshita T."/>
            <person name="Ohta Y."/>
            <person name="Mawaribuchi S."/>
            <person name="Jenkins J."/>
            <person name="Grimwood J."/>
            <person name="Schmutz J."/>
            <person name="Mitros T."/>
            <person name="Mozaffari S.V."/>
            <person name="Suzuki Y."/>
            <person name="Haramoto Y."/>
            <person name="Yamamoto T.S."/>
            <person name="Takagi C."/>
            <person name="Heald R."/>
            <person name="Miller K."/>
            <person name="Haudenschild C."/>
            <person name="Kitzman J."/>
            <person name="Nakayama T."/>
            <person name="Izutsu Y."/>
            <person name="Robert J."/>
            <person name="Fortriede J."/>
            <person name="Burns K."/>
            <person name="Lotay V."/>
            <person name="Karimi K."/>
            <person name="Yasuoka Y."/>
            <person name="Dichmann D.S."/>
            <person name="Flajnik M.F."/>
            <person name="Houston D.W."/>
            <person name="Shendure J."/>
            <person name="DuPasquier L."/>
            <person name="Vize P.D."/>
            <person name="Zorn A.M."/>
            <person name="Ito M."/>
            <person name="Marcotte E.M."/>
            <person name="Wallingford J.B."/>
            <person name="Ito Y."/>
            <person name="Asashima M."/>
            <person name="Ueno N."/>
            <person name="Matsuda Y."/>
            <person name="Veenstra G.J."/>
            <person name="Fujiyama A."/>
            <person name="Harland R.M."/>
            <person name="Taira M."/>
            <person name="Rokhsar D.S."/>
        </authorList>
    </citation>
    <scope>NUCLEOTIDE SEQUENCE [LARGE SCALE GENOMIC DNA]</scope>
    <source>
        <strain evidence="2">J</strain>
    </source>
</reference>
<name>A0A974I5S5_XENLA</name>
<protein>
    <submittedName>
        <fullName evidence="1">Uncharacterized protein</fullName>
    </submittedName>
</protein>
<proteinExistence type="predicted"/>